<organism evidence="1">
    <name type="scientific">bioreactor metagenome</name>
    <dbReference type="NCBI Taxonomy" id="1076179"/>
    <lineage>
        <taxon>unclassified sequences</taxon>
        <taxon>metagenomes</taxon>
        <taxon>ecological metagenomes</taxon>
    </lineage>
</organism>
<dbReference type="AlphaFoldDB" id="A0A645B799"/>
<reference evidence="1" key="1">
    <citation type="submission" date="2019-08" db="EMBL/GenBank/DDBJ databases">
        <authorList>
            <person name="Kucharzyk K."/>
            <person name="Murdoch R.W."/>
            <person name="Higgins S."/>
            <person name="Loffler F."/>
        </authorList>
    </citation>
    <scope>NUCLEOTIDE SEQUENCE</scope>
</reference>
<protein>
    <submittedName>
        <fullName evidence="1">Uncharacterized protein</fullName>
    </submittedName>
</protein>
<proteinExistence type="predicted"/>
<comment type="caution">
    <text evidence="1">The sequence shown here is derived from an EMBL/GenBank/DDBJ whole genome shotgun (WGS) entry which is preliminary data.</text>
</comment>
<dbReference type="EMBL" id="VSSQ01017829">
    <property type="protein sequence ID" value="MPM60491.1"/>
    <property type="molecule type" value="Genomic_DNA"/>
</dbReference>
<evidence type="ECO:0000313" key="1">
    <source>
        <dbReference type="EMBL" id="MPM60491.1"/>
    </source>
</evidence>
<accession>A0A645B799</accession>
<gene>
    <name evidence="1" type="ORF">SDC9_107342</name>
</gene>
<sequence>MDNDRRVELLGIKRIETITQQDFDHHQHADRDQNMSDRNENRVKASFDMRSNCILLIYFF</sequence>
<name>A0A645B799_9ZZZZ</name>